<proteinExistence type="predicted"/>
<feature type="compositionally biased region" description="Gly residues" evidence="1">
    <location>
        <begin position="315"/>
        <end position="329"/>
    </location>
</feature>
<dbReference type="SUPFAM" id="SSF54171">
    <property type="entry name" value="DNA-binding domain"/>
    <property type="match status" value="1"/>
</dbReference>
<sequence length="440" mass="45705">MSAALRACQRVAMIDATAPDGTRLHLSAHSVSGYKGVFESAGRYQAQVRVGGKQKYIGIFPTKMEAAIAVARAIGEPSDDPDADLATATDVRDGGHGAATEDADMAEAEADMAEAGDAGSGPQVEVTSTKVEVTSTKVDDDDDDQGGSSIGPYSAEVVGQMRGPELRRAVRGALTESGKTQTAFAIALGVNPAYLSQWLNQNWYGHTHGRPKVERFIEGRVRAYLRGGALEPVHACMGPPAPGGATSSAPTQPMHACKHAQGGATSSAPAQPMERRRQPRATSTAATGDAALRQRLFSNLVDEVQGRSSTSTNGGASGGASGRDGGGGGGRHHRALSAVLSVERPVASPESIAAAERAKRDALMEGLAFEPDRKGPTGLLGVRARGAGDALRYTATITWITGRLKRKARVLGTSFLAAEEAALSIARARKALKTGQMLPF</sequence>
<dbReference type="InterPro" id="IPR016177">
    <property type="entry name" value="DNA-bd_dom_sf"/>
</dbReference>
<dbReference type="AlphaFoldDB" id="A0A0M0JUR1"/>
<evidence type="ECO:0000313" key="3">
    <source>
        <dbReference type="Proteomes" id="UP000037460"/>
    </source>
</evidence>
<feature type="region of interest" description="Disordered" evidence="1">
    <location>
        <begin position="76"/>
        <end position="99"/>
    </location>
</feature>
<dbReference type="OrthoDB" id="10681561at2759"/>
<organism evidence="2 3">
    <name type="scientific">Chrysochromulina tobinii</name>
    <dbReference type="NCBI Taxonomy" id="1460289"/>
    <lineage>
        <taxon>Eukaryota</taxon>
        <taxon>Haptista</taxon>
        <taxon>Haptophyta</taxon>
        <taxon>Prymnesiophyceae</taxon>
        <taxon>Prymnesiales</taxon>
        <taxon>Chrysochromulinaceae</taxon>
        <taxon>Chrysochromulina</taxon>
    </lineage>
</organism>
<dbReference type="InterPro" id="IPR010982">
    <property type="entry name" value="Lambda_DNA-bd_dom_sf"/>
</dbReference>
<dbReference type="GO" id="GO:0003677">
    <property type="term" value="F:DNA binding"/>
    <property type="evidence" value="ECO:0007669"/>
    <property type="project" value="InterPro"/>
</dbReference>
<dbReference type="EMBL" id="JWZX01002254">
    <property type="protein sequence ID" value="KOO30270.1"/>
    <property type="molecule type" value="Genomic_DNA"/>
</dbReference>
<keyword evidence="3" id="KW-1185">Reference proteome</keyword>
<accession>A0A0M0JUR1</accession>
<evidence type="ECO:0000256" key="1">
    <source>
        <dbReference type="SAM" id="MobiDB-lite"/>
    </source>
</evidence>
<evidence type="ECO:0008006" key="4">
    <source>
        <dbReference type="Google" id="ProtNLM"/>
    </source>
</evidence>
<feature type="region of interest" description="Disordered" evidence="1">
    <location>
        <begin position="112"/>
        <end position="155"/>
    </location>
</feature>
<feature type="region of interest" description="Disordered" evidence="1">
    <location>
        <begin position="241"/>
        <end position="290"/>
    </location>
</feature>
<dbReference type="Gene3D" id="1.10.260.40">
    <property type="entry name" value="lambda repressor-like DNA-binding domains"/>
    <property type="match status" value="1"/>
</dbReference>
<comment type="caution">
    <text evidence="2">The sequence shown here is derived from an EMBL/GenBank/DDBJ whole genome shotgun (WGS) entry which is preliminary data.</text>
</comment>
<gene>
    <name evidence="2" type="ORF">Ctob_005087</name>
</gene>
<reference evidence="3" key="1">
    <citation type="journal article" date="2015" name="PLoS Genet.">
        <title>Genome Sequence and Transcriptome Analyses of Chrysochromulina tobin: Metabolic Tools for Enhanced Algal Fitness in the Prominent Order Prymnesiales (Haptophyceae).</title>
        <authorList>
            <person name="Hovde B.T."/>
            <person name="Deodato C.R."/>
            <person name="Hunsperger H.M."/>
            <person name="Ryken S.A."/>
            <person name="Yost W."/>
            <person name="Jha R.K."/>
            <person name="Patterson J."/>
            <person name="Monnat R.J. Jr."/>
            <person name="Barlow S.B."/>
            <person name="Starkenburg S.R."/>
            <person name="Cattolico R.A."/>
        </authorList>
    </citation>
    <scope>NUCLEOTIDE SEQUENCE</scope>
    <source>
        <strain evidence="3">CCMP291</strain>
    </source>
</reference>
<protein>
    <recommendedName>
        <fullName evidence="4">AP2/ERF domain-containing protein</fullName>
    </recommendedName>
</protein>
<feature type="region of interest" description="Disordered" evidence="1">
    <location>
        <begin position="303"/>
        <end position="333"/>
    </location>
</feature>
<dbReference type="Proteomes" id="UP000037460">
    <property type="component" value="Unassembled WGS sequence"/>
</dbReference>
<evidence type="ECO:0000313" key="2">
    <source>
        <dbReference type="EMBL" id="KOO30270.1"/>
    </source>
</evidence>
<feature type="compositionally biased region" description="Low complexity" evidence="1">
    <location>
        <begin position="115"/>
        <end position="136"/>
    </location>
</feature>
<name>A0A0M0JUR1_9EUKA</name>